<dbReference type="RefSeq" id="WP_064292561.1">
    <property type="nucleotide sequence ID" value="NZ_JASODG010000005.1"/>
</dbReference>
<dbReference type="GO" id="GO:0016887">
    <property type="term" value="F:ATP hydrolysis activity"/>
    <property type="evidence" value="ECO:0007669"/>
    <property type="project" value="InterPro"/>
</dbReference>
<dbReference type="SUPFAM" id="SSF52540">
    <property type="entry name" value="P-loop containing nucleoside triphosphate hydrolases"/>
    <property type="match status" value="1"/>
</dbReference>
<organism evidence="7 8">
    <name type="scientific">Aerococcus urinae</name>
    <dbReference type="NCBI Taxonomy" id="1376"/>
    <lineage>
        <taxon>Bacteria</taxon>
        <taxon>Bacillati</taxon>
        <taxon>Bacillota</taxon>
        <taxon>Bacilli</taxon>
        <taxon>Lactobacillales</taxon>
        <taxon>Aerococcaceae</taxon>
        <taxon>Aerococcus</taxon>
    </lineage>
</organism>
<dbReference type="InterPro" id="IPR030679">
    <property type="entry name" value="ABC_ATPase_HisP-typ"/>
</dbReference>
<dbReference type="PANTHER" id="PTHR43166">
    <property type="entry name" value="AMINO ACID IMPORT ATP-BINDING PROTEIN"/>
    <property type="match status" value="1"/>
</dbReference>
<dbReference type="GO" id="GO:0005886">
    <property type="term" value="C:plasma membrane"/>
    <property type="evidence" value="ECO:0007669"/>
    <property type="project" value="UniProtKB-SubCell"/>
</dbReference>
<dbReference type="InterPro" id="IPR003439">
    <property type="entry name" value="ABC_transporter-like_ATP-bd"/>
</dbReference>
<reference evidence="7 8" key="1">
    <citation type="submission" date="2018-04" db="EMBL/GenBank/DDBJ databases">
        <title>Aerococcus urinae genomes.</title>
        <authorList>
            <person name="Hilt E."/>
            <person name="Gilbert N.M."/>
            <person name="Thomas-White K."/>
            <person name="Putonti C."/>
            <person name="Lewis A.L."/>
            <person name="Visck K.L."/>
            <person name="Wolfe A.J."/>
        </authorList>
    </citation>
    <scope>NUCLEOTIDE SEQUENCE [LARGE SCALE GENOMIC DNA]</scope>
    <source>
        <strain evidence="7 8">UMB7480</strain>
    </source>
</reference>
<evidence type="ECO:0000256" key="3">
    <source>
        <dbReference type="ARBA" id="ARBA00022475"/>
    </source>
</evidence>
<dbReference type="GO" id="GO:0015424">
    <property type="term" value="F:ABC-type amino acid transporter activity"/>
    <property type="evidence" value="ECO:0007669"/>
    <property type="project" value="InterPro"/>
</dbReference>
<dbReference type="AlphaFoldDB" id="A0A178HI19"/>
<comment type="caution">
    <text evidence="7">The sequence shown here is derived from an EMBL/GenBank/DDBJ whole genome shotgun (WGS) entry which is preliminary data.</text>
</comment>
<dbReference type="InterPro" id="IPR027417">
    <property type="entry name" value="P-loop_NTPase"/>
</dbReference>
<protein>
    <submittedName>
        <fullName evidence="7">Amino acid ABC transporter ATP-binding protein</fullName>
    </submittedName>
</protein>
<proteinExistence type="predicted"/>
<comment type="subcellular location">
    <subcellularLocation>
        <location evidence="1">Cell membrane</location>
        <topology evidence="1">Peripheral membrane protein</topology>
    </subcellularLocation>
</comment>
<keyword evidence="6" id="KW-0472">Membrane</keyword>
<evidence type="ECO:0000256" key="5">
    <source>
        <dbReference type="ARBA" id="ARBA00022840"/>
    </source>
</evidence>
<dbReference type="PANTHER" id="PTHR43166:SF35">
    <property type="entry name" value="L-CYSTINE IMPORT ATP-BINDING PROTEIN TCYN"/>
    <property type="match status" value="1"/>
</dbReference>
<dbReference type="InterPro" id="IPR050086">
    <property type="entry name" value="MetN_ABC_transporter-like"/>
</dbReference>
<dbReference type="PIRSF" id="PIRSF039085">
    <property type="entry name" value="ABC_ATPase_HisP"/>
    <property type="match status" value="1"/>
</dbReference>
<evidence type="ECO:0000256" key="2">
    <source>
        <dbReference type="ARBA" id="ARBA00022448"/>
    </source>
</evidence>
<dbReference type="Proteomes" id="UP000251923">
    <property type="component" value="Unassembled WGS sequence"/>
</dbReference>
<evidence type="ECO:0000256" key="6">
    <source>
        <dbReference type="ARBA" id="ARBA00023136"/>
    </source>
</evidence>
<name>A0A178HI19_9LACT</name>
<accession>A0A178HI19</accession>
<evidence type="ECO:0000313" key="8">
    <source>
        <dbReference type="Proteomes" id="UP000251923"/>
    </source>
</evidence>
<gene>
    <name evidence="7" type="ORF">DBT54_05480</name>
</gene>
<dbReference type="SMART" id="SM00382">
    <property type="entry name" value="AAA"/>
    <property type="match status" value="1"/>
</dbReference>
<evidence type="ECO:0000256" key="4">
    <source>
        <dbReference type="ARBA" id="ARBA00022741"/>
    </source>
</evidence>
<dbReference type="InterPro" id="IPR003593">
    <property type="entry name" value="AAA+_ATPase"/>
</dbReference>
<dbReference type="Gene3D" id="3.40.50.300">
    <property type="entry name" value="P-loop containing nucleotide triphosphate hydrolases"/>
    <property type="match status" value="1"/>
</dbReference>
<sequence length="254" mass="28033">MLRLENIHKTFADKEVLKGIDLTVNDGEVVAIIGPSGTGKTTLLRTINFLDPADHGNIQLNDLTVAADQATKQEITEIRRRTAMVFQNYSLFKNKTVLENVTEGLITVQGKSAESAEKIAKAELDQVGMLDHLDKYPSQLSGGQAQRVGIARAVALKPEILLLDEPTSSLDPERSAELLKILQEIARTGVTMLITTHEMDFAKYVSSQVVFMENGEIVESGSPQQIFSAAKEVRTRDFVNKIQHPFLAESEENN</sequence>
<dbReference type="Pfam" id="PF00005">
    <property type="entry name" value="ABC_tran"/>
    <property type="match status" value="1"/>
</dbReference>
<evidence type="ECO:0000313" key="7">
    <source>
        <dbReference type="EMBL" id="RAV79438.1"/>
    </source>
</evidence>
<dbReference type="PROSITE" id="PS50893">
    <property type="entry name" value="ABC_TRANSPORTER_2"/>
    <property type="match status" value="1"/>
</dbReference>
<keyword evidence="3" id="KW-1003">Cell membrane</keyword>
<dbReference type="PROSITE" id="PS00211">
    <property type="entry name" value="ABC_TRANSPORTER_1"/>
    <property type="match status" value="1"/>
</dbReference>
<keyword evidence="2" id="KW-0813">Transport</keyword>
<dbReference type="InterPro" id="IPR017871">
    <property type="entry name" value="ABC_transporter-like_CS"/>
</dbReference>
<keyword evidence="5 7" id="KW-0067">ATP-binding</keyword>
<dbReference type="GO" id="GO:0005524">
    <property type="term" value="F:ATP binding"/>
    <property type="evidence" value="ECO:0007669"/>
    <property type="project" value="UniProtKB-KW"/>
</dbReference>
<dbReference type="EMBL" id="QMHM01000008">
    <property type="protein sequence ID" value="RAV79438.1"/>
    <property type="molecule type" value="Genomic_DNA"/>
</dbReference>
<dbReference type="GeneID" id="86970901"/>
<keyword evidence="4" id="KW-0547">Nucleotide-binding</keyword>
<evidence type="ECO:0000256" key="1">
    <source>
        <dbReference type="ARBA" id="ARBA00004202"/>
    </source>
</evidence>